<feature type="domain" description="HTH luxR-type" evidence="2">
    <location>
        <begin position="245"/>
        <end position="302"/>
    </location>
</feature>
<dbReference type="GO" id="GO:0003677">
    <property type="term" value="F:DNA binding"/>
    <property type="evidence" value="ECO:0007669"/>
    <property type="project" value="InterPro"/>
</dbReference>
<evidence type="ECO:0000259" key="2">
    <source>
        <dbReference type="SMART" id="SM00421"/>
    </source>
</evidence>
<feature type="region of interest" description="Disordered" evidence="1">
    <location>
        <begin position="125"/>
        <end position="145"/>
    </location>
</feature>
<protein>
    <recommendedName>
        <fullName evidence="2">HTH luxR-type domain-containing protein</fullName>
    </recommendedName>
</protein>
<accession>A0A7Z0WM58</accession>
<dbReference type="AlphaFoldDB" id="A0A7Z0WM58"/>
<dbReference type="PANTHER" id="PTHR34293">
    <property type="entry name" value="HTH-TYPE TRANSCRIPTIONAL REGULATOR TRMBL2"/>
    <property type="match status" value="1"/>
</dbReference>
<dbReference type="Gene3D" id="1.10.10.10">
    <property type="entry name" value="Winged helix-like DNA-binding domain superfamily/Winged helix DNA-binding domain"/>
    <property type="match status" value="1"/>
</dbReference>
<dbReference type="InterPro" id="IPR051797">
    <property type="entry name" value="TrmB-like"/>
</dbReference>
<dbReference type="InterPro" id="IPR000792">
    <property type="entry name" value="Tscrpt_reg_LuxR_C"/>
</dbReference>
<evidence type="ECO:0000313" key="3">
    <source>
        <dbReference type="EMBL" id="OLF10676.1"/>
    </source>
</evidence>
<sequence>MAELSDRAYRVVVQDGVRDLDALAEALGRDRDSAREVVDMLARVGLMLVNGEAFEPRPPRMPLQALADQYVRAAAAAREASEVLAEVWSRQMSTSDFLEVVTTTAQAMEVMARLHAEADNDVRALSIGPRGESPPQPSPQPGSHEAMRRGVSYRVVYGAQILHQRNVMAMIQDAVSLGQSARVFPDVPCNLHIADGKRAVLVAPMPGPERVHAAVFFEGGFLDSLIGVFETYWTLGVPITADPRDQGPSDDIRRLLSLLGAGLTDASIARELGVSERTVNRRIMALQDTLAARSRFQLGVQAARRGWL</sequence>
<dbReference type="SMART" id="SM00421">
    <property type="entry name" value="HTH_LUXR"/>
    <property type="match status" value="1"/>
</dbReference>
<evidence type="ECO:0000313" key="4">
    <source>
        <dbReference type="Proteomes" id="UP000185696"/>
    </source>
</evidence>
<keyword evidence="4" id="KW-1185">Reference proteome</keyword>
<proteinExistence type="predicted"/>
<comment type="caution">
    <text evidence="3">The sequence shown here is derived from an EMBL/GenBank/DDBJ whole genome shotgun (WGS) entry which is preliminary data.</text>
</comment>
<dbReference type="CDD" id="cd06170">
    <property type="entry name" value="LuxR_C_like"/>
    <property type="match status" value="1"/>
</dbReference>
<dbReference type="InterPro" id="IPR016032">
    <property type="entry name" value="Sig_transdc_resp-reg_C-effctor"/>
</dbReference>
<dbReference type="EMBL" id="MSIF01000006">
    <property type="protein sequence ID" value="OLF10676.1"/>
    <property type="molecule type" value="Genomic_DNA"/>
</dbReference>
<reference evidence="3 4" key="1">
    <citation type="submission" date="2016-12" db="EMBL/GenBank/DDBJ databases">
        <title>The draft genome sequence of Actinophytocola xinjiangensis.</title>
        <authorList>
            <person name="Wang W."/>
            <person name="Yuan L."/>
        </authorList>
    </citation>
    <scope>NUCLEOTIDE SEQUENCE [LARGE SCALE GENOMIC DNA]</scope>
    <source>
        <strain evidence="3 4">CGMCC 4.4663</strain>
    </source>
</reference>
<evidence type="ECO:0000256" key="1">
    <source>
        <dbReference type="SAM" id="MobiDB-lite"/>
    </source>
</evidence>
<dbReference type="InterPro" id="IPR036388">
    <property type="entry name" value="WH-like_DNA-bd_sf"/>
</dbReference>
<dbReference type="GO" id="GO:0006355">
    <property type="term" value="P:regulation of DNA-templated transcription"/>
    <property type="evidence" value="ECO:0007669"/>
    <property type="project" value="InterPro"/>
</dbReference>
<name>A0A7Z0WM58_9PSEU</name>
<dbReference type="Proteomes" id="UP000185696">
    <property type="component" value="Unassembled WGS sequence"/>
</dbReference>
<organism evidence="3 4">
    <name type="scientific">Actinophytocola xinjiangensis</name>
    <dbReference type="NCBI Taxonomy" id="485602"/>
    <lineage>
        <taxon>Bacteria</taxon>
        <taxon>Bacillati</taxon>
        <taxon>Actinomycetota</taxon>
        <taxon>Actinomycetes</taxon>
        <taxon>Pseudonocardiales</taxon>
        <taxon>Pseudonocardiaceae</taxon>
    </lineage>
</organism>
<gene>
    <name evidence="3" type="ORF">BLA60_16060</name>
</gene>
<dbReference type="SUPFAM" id="SSF46894">
    <property type="entry name" value="C-terminal effector domain of the bipartite response regulators"/>
    <property type="match status" value="1"/>
</dbReference>
<dbReference type="PANTHER" id="PTHR34293:SF1">
    <property type="entry name" value="HTH-TYPE TRANSCRIPTIONAL REGULATOR TRMBL2"/>
    <property type="match status" value="1"/>
</dbReference>